<dbReference type="RefSeq" id="WP_387408396.1">
    <property type="nucleotide sequence ID" value="NZ_JBIASD010000001.1"/>
</dbReference>
<proteinExistence type="predicted"/>
<feature type="transmembrane region" description="Helical" evidence="1">
    <location>
        <begin position="134"/>
        <end position="153"/>
    </location>
</feature>
<evidence type="ECO:0000256" key="1">
    <source>
        <dbReference type="SAM" id="Phobius"/>
    </source>
</evidence>
<reference evidence="2 3" key="1">
    <citation type="submission" date="2024-10" db="EMBL/GenBank/DDBJ databases">
        <title>The Natural Products Discovery Center: Release of the First 8490 Sequenced Strains for Exploring Actinobacteria Biosynthetic Diversity.</title>
        <authorList>
            <person name="Kalkreuter E."/>
            <person name="Kautsar S.A."/>
            <person name="Yang D."/>
            <person name="Bader C.D."/>
            <person name="Teijaro C.N."/>
            <person name="Fluegel L."/>
            <person name="Davis C.M."/>
            <person name="Simpson J.R."/>
            <person name="Lauterbach L."/>
            <person name="Steele A.D."/>
            <person name="Gui C."/>
            <person name="Meng S."/>
            <person name="Li G."/>
            <person name="Viehrig K."/>
            <person name="Ye F."/>
            <person name="Su P."/>
            <person name="Kiefer A.F."/>
            <person name="Nichols A."/>
            <person name="Cepeda A.J."/>
            <person name="Yan W."/>
            <person name="Fan B."/>
            <person name="Jiang Y."/>
            <person name="Adhikari A."/>
            <person name="Zheng C.-J."/>
            <person name="Schuster L."/>
            <person name="Cowan T.M."/>
            <person name="Smanski M.J."/>
            <person name="Chevrette M.G."/>
            <person name="De Carvalho L.P.S."/>
            <person name="Shen B."/>
        </authorList>
    </citation>
    <scope>NUCLEOTIDE SEQUENCE [LARGE SCALE GENOMIC DNA]</scope>
    <source>
        <strain evidence="2 3">NPDC002173</strain>
    </source>
</reference>
<protein>
    <recommendedName>
        <fullName evidence="4">Transporter</fullName>
    </recommendedName>
</protein>
<keyword evidence="1" id="KW-0812">Transmembrane</keyword>
<feature type="transmembrane region" description="Helical" evidence="1">
    <location>
        <begin position="478"/>
        <end position="496"/>
    </location>
</feature>
<dbReference type="EMBL" id="JBIASD010000001">
    <property type="protein sequence ID" value="MFF3664287.1"/>
    <property type="molecule type" value="Genomic_DNA"/>
</dbReference>
<feature type="transmembrane region" description="Helical" evidence="1">
    <location>
        <begin position="103"/>
        <end position="128"/>
    </location>
</feature>
<evidence type="ECO:0000313" key="3">
    <source>
        <dbReference type="Proteomes" id="UP001602013"/>
    </source>
</evidence>
<evidence type="ECO:0008006" key="4">
    <source>
        <dbReference type="Google" id="ProtNLM"/>
    </source>
</evidence>
<sequence>MVGLFVRLKLRLIRGNLRGDVAKQLGFAFTSLLALACAAGGFTLFSLLRLAADPDIALKVGIVAFTLFTLGWIFVPLLAFGLDETLDPSRLALFPLTTRQMTAGLLAASATGPWPLASLVALSGAVVGLASGPVGVLIGIPAVLLQFALCLVASRAVTTALSASLRSRRGRDALAVGAVLLLLVFQLPGLLVNGGLSADPAAMLDAAASVLRWTPPGMAAHAIASGGLAGLGELAVLVVAVAVLAWLWIAALRRALVTPDSSNQSGGAVRRSRLGGLLPQGMVGAVAAKELKYARREPRGRIAWFMALVVSGIVMFSLRGPEAWHGPLFVIGPVCMAAMIIGIQASNSFGIDGRSLWMNAVAFSTERDVRADFAGRQLAAAIIAVPLLLVLSVGASLVAGEPLWSVPAMFTAWGVLGVSLGVGAVTSVLVPYTLPERLNAFSGAAPGQGGEAFLGSLLGMLGVGMVALPVVLPALFGLTWVSVLAVPYGLLAAWGGRRLGGMVGNNRLPEIVAAVSRPT</sequence>
<comment type="caution">
    <text evidence="2">The sequence shown here is derived from an EMBL/GenBank/DDBJ whole genome shotgun (WGS) entry which is preliminary data.</text>
</comment>
<name>A0ABW6SH53_9ACTN</name>
<feature type="transmembrane region" description="Helical" evidence="1">
    <location>
        <begin position="218"/>
        <end position="249"/>
    </location>
</feature>
<feature type="transmembrane region" description="Helical" evidence="1">
    <location>
        <begin position="174"/>
        <end position="198"/>
    </location>
</feature>
<keyword evidence="3" id="KW-1185">Reference proteome</keyword>
<accession>A0ABW6SH53</accession>
<organism evidence="2 3">
    <name type="scientific">Microtetraspora malaysiensis</name>
    <dbReference type="NCBI Taxonomy" id="161358"/>
    <lineage>
        <taxon>Bacteria</taxon>
        <taxon>Bacillati</taxon>
        <taxon>Actinomycetota</taxon>
        <taxon>Actinomycetes</taxon>
        <taxon>Streptosporangiales</taxon>
        <taxon>Streptosporangiaceae</taxon>
        <taxon>Microtetraspora</taxon>
    </lineage>
</organism>
<feature type="transmembrane region" description="Helical" evidence="1">
    <location>
        <begin position="302"/>
        <end position="318"/>
    </location>
</feature>
<feature type="transmembrane region" description="Helical" evidence="1">
    <location>
        <begin position="410"/>
        <end position="432"/>
    </location>
</feature>
<feature type="transmembrane region" description="Helical" evidence="1">
    <location>
        <begin position="60"/>
        <end position="82"/>
    </location>
</feature>
<evidence type="ECO:0000313" key="2">
    <source>
        <dbReference type="EMBL" id="MFF3664287.1"/>
    </source>
</evidence>
<keyword evidence="1" id="KW-0472">Membrane</keyword>
<feature type="transmembrane region" description="Helical" evidence="1">
    <location>
        <begin position="324"/>
        <end position="345"/>
    </location>
</feature>
<feature type="transmembrane region" description="Helical" evidence="1">
    <location>
        <begin position="452"/>
        <end position="472"/>
    </location>
</feature>
<dbReference type="Proteomes" id="UP001602013">
    <property type="component" value="Unassembled WGS sequence"/>
</dbReference>
<gene>
    <name evidence="2" type="ORF">ACFYXI_01745</name>
</gene>
<keyword evidence="1" id="KW-1133">Transmembrane helix</keyword>
<feature type="transmembrane region" description="Helical" evidence="1">
    <location>
        <begin position="378"/>
        <end position="398"/>
    </location>
</feature>
<feature type="transmembrane region" description="Helical" evidence="1">
    <location>
        <begin position="21"/>
        <end position="48"/>
    </location>
</feature>